<evidence type="ECO:0000256" key="1">
    <source>
        <dbReference type="SAM" id="SignalP"/>
    </source>
</evidence>
<sequence length="274" mass="31285">MMRLLSLLFILGLLSPLAAQNNTSIYDHFLPGQSYLLMADKVNLRQQPSLQAKVLQRAPIGSAVEIISKSDKQLRLKGITAPWYLVLYKGQKAFVWGGLLALGQESLQDGRQLLYGYERMEVRKEGQIESRQFWLGLRLVQNNKELQHLSIKAMGNLQTSLSFRLDDHRGLEQLEHIIEFSFSDGYCGGTNGMQTVFLQKQRLYALPPLYSGSDLPVFQHQYFVYPKEHQKSANLLIFKNESGEYDDATGQPQYDQQSSTDFLWNGRVLLPLKP</sequence>
<keyword evidence="4" id="KW-1185">Reference proteome</keyword>
<gene>
    <name evidence="3" type="ordered locus">SGRA_1559</name>
</gene>
<feature type="chain" id="PRO_5003604188" evidence="1">
    <location>
        <begin position="20"/>
        <end position="274"/>
    </location>
</feature>
<evidence type="ECO:0000313" key="3">
    <source>
        <dbReference type="EMBL" id="AFC24294.1"/>
    </source>
</evidence>
<dbReference type="eggNOG" id="COG3103">
    <property type="taxonomic scope" value="Bacteria"/>
</dbReference>
<keyword evidence="1" id="KW-0732">Signal</keyword>
<feature type="domain" description="SH3b" evidence="2">
    <location>
        <begin position="41"/>
        <end position="100"/>
    </location>
</feature>
<dbReference type="AlphaFoldDB" id="H6L9C2"/>
<dbReference type="InterPro" id="IPR003646">
    <property type="entry name" value="SH3-like_bac-type"/>
</dbReference>
<dbReference type="HOGENOM" id="CLU_086923_0_0_10"/>
<dbReference type="EMBL" id="CP002831">
    <property type="protein sequence ID" value="AFC24294.1"/>
    <property type="molecule type" value="Genomic_DNA"/>
</dbReference>
<dbReference type="STRING" id="984262.SGRA_1559"/>
<name>H6L9C2_SAPGL</name>
<dbReference type="Proteomes" id="UP000007519">
    <property type="component" value="Chromosome"/>
</dbReference>
<dbReference type="Gene3D" id="2.30.30.40">
    <property type="entry name" value="SH3 Domains"/>
    <property type="match status" value="1"/>
</dbReference>
<dbReference type="RefSeq" id="WP_015691930.1">
    <property type="nucleotide sequence ID" value="NC_016940.1"/>
</dbReference>
<dbReference type="KEGG" id="sgn:SGRA_1559"/>
<reference evidence="3 4" key="1">
    <citation type="journal article" date="2012" name="Stand. Genomic Sci.">
        <title>Complete genome sequencing and analysis of Saprospira grandis str. Lewin, a predatory marine bacterium.</title>
        <authorList>
            <person name="Saw J.H."/>
            <person name="Yuryev A."/>
            <person name="Kanbe M."/>
            <person name="Hou S."/>
            <person name="Young A.G."/>
            <person name="Aizawa S."/>
            <person name="Alam M."/>
        </authorList>
    </citation>
    <scope>NUCLEOTIDE SEQUENCE [LARGE SCALE GENOMIC DNA]</scope>
    <source>
        <strain evidence="3 4">Lewin</strain>
    </source>
</reference>
<dbReference type="OrthoDB" id="743724at2"/>
<dbReference type="Pfam" id="PF08239">
    <property type="entry name" value="SH3_3"/>
    <property type="match status" value="1"/>
</dbReference>
<feature type="signal peptide" evidence="1">
    <location>
        <begin position="1"/>
        <end position="19"/>
    </location>
</feature>
<proteinExistence type="predicted"/>
<evidence type="ECO:0000313" key="4">
    <source>
        <dbReference type="Proteomes" id="UP000007519"/>
    </source>
</evidence>
<accession>H6L9C2</accession>
<evidence type="ECO:0000259" key="2">
    <source>
        <dbReference type="Pfam" id="PF08239"/>
    </source>
</evidence>
<protein>
    <submittedName>
        <fullName evidence="3">Sh3 type 3 domain protein</fullName>
    </submittedName>
</protein>
<organism evidence="3 4">
    <name type="scientific">Saprospira grandis (strain Lewin)</name>
    <dbReference type="NCBI Taxonomy" id="984262"/>
    <lineage>
        <taxon>Bacteria</taxon>
        <taxon>Pseudomonadati</taxon>
        <taxon>Bacteroidota</taxon>
        <taxon>Saprospiria</taxon>
        <taxon>Saprospirales</taxon>
        <taxon>Saprospiraceae</taxon>
        <taxon>Saprospira</taxon>
    </lineage>
</organism>